<dbReference type="SUPFAM" id="SSF53167">
    <property type="entry name" value="Purine and uridine phosphorylases"/>
    <property type="match status" value="1"/>
</dbReference>
<feature type="compositionally biased region" description="Polar residues" evidence="1">
    <location>
        <begin position="542"/>
        <end position="556"/>
    </location>
</feature>
<keyword evidence="4" id="KW-1185">Reference proteome</keyword>
<dbReference type="PANTHER" id="PTHR46082">
    <property type="entry name" value="ATP/GTP-BINDING PROTEIN-RELATED"/>
    <property type="match status" value="1"/>
</dbReference>
<evidence type="ECO:0000313" key="4">
    <source>
        <dbReference type="Proteomes" id="UP000248349"/>
    </source>
</evidence>
<dbReference type="RefSeq" id="XP_025428558.1">
    <property type="nucleotide sequence ID" value="XM_025576940.1"/>
</dbReference>
<feature type="compositionally biased region" description="Polar residues" evidence="1">
    <location>
        <begin position="520"/>
        <end position="533"/>
    </location>
</feature>
<feature type="compositionally biased region" description="Basic and acidic residues" evidence="1">
    <location>
        <begin position="557"/>
        <end position="568"/>
    </location>
</feature>
<dbReference type="GeneID" id="37078169"/>
<dbReference type="OrthoDB" id="1577640at2759"/>
<proteinExistence type="predicted"/>
<sequence length="736" mass="81022">MSRSEASIAATHEATISQINYLIGWICILPSEYYEASKMFDEVFDSSGIIRGRNDRNSYDIGHIGGHLVVMNCPAAGNNGEVHAARIASDMRSTFPSIRFMLLVGIGGGSPSRQDVRLGDVVLGTKVVPYRHGKNTDHGFEVIGKTGTPPPILQSAMTRLGLKLRQDLNIEATIQEVRPYTVPRPATDNLYLPTYIHSSCCDCLRAEAQALGSLSVRNPRRGNLVQVHQGVVGSADQVMKKASERDEYAGKQGIICYEMEAVGIMETISCLTIRGISDYSDGHKNDDWHSYASLSAAVCAKELLKNIPAQDLERCPLEVSQYEIERWARGAIEHFYSSQKRLAPEPETEFQTAVRNLDTIFDVIGLIQLRIDPWLNDLSERPDPVAEQEMRDSVEALRALQGELSKCMKELRSQAKQEAKRPDNSEAKREEWRSLKRKIKRQTRWSNEVSKATRNALWSTKSATLRVFLLLGQSGNQAVQATGESLHQVSQQALRQLKHLLEEFKHRLYGNPQDAEDTTSTEGRTSGEDTASQADAPALSSEAVSPRSSQVTSISSDRGHPDDTESHHQGRRSPSPSLRHEHISEKGPPPPPPTRPPLPPSSRGVTNLLQSRRPSLHPSAKFAISQEIPLPTDAASVRPGKSSKYPNGLFLQDSLAPPLTQTKGAPRPSRPVPASESPQAETPGSIERPVQPEQGVDNTSFRGVKDTISIFQKHEHNMGVRSRSPVGGGSVSRAID</sequence>
<dbReference type="AlphaFoldDB" id="A0A318Z636"/>
<dbReference type="EMBL" id="KZ821251">
    <property type="protein sequence ID" value="PYH42576.1"/>
    <property type="molecule type" value="Genomic_DNA"/>
</dbReference>
<dbReference type="GO" id="GO:0003824">
    <property type="term" value="F:catalytic activity"/>
    <property type="evidence" value="ECO:0007669"/>
    <property type="project" value="InterPro"/>
</dbReference>
<reference evidence="3 4" key="1">
    <citation type="submission" date="2016-12" db="EMBL/GenBank/DDBJ databases">
        <title>The genomes of Aspergillus section Nigri reveals drivers in fungal speciation.</title>
        <authorList>
            <consortium name="DOE Joint Genome Institute"/>
            <person name="Vesth T.C."/>
            <person name="Nybo J."/>
            <person name="Theobald S."/>
            <person name="Brandl J."/>
            <person name="Frisvad J.C."/>
            <person name="Nielsen K.F."/>
            <person name="Lyhne E.K."/>
            <person name="Kogle M.E."/>
            <person name="Kuo A."/>
            <person name="Riley R."/>
            <person name="Clum A."/>
            <person name="Nolan M."/>
            <person name="Lipzen A."/>
            <person name="Salamov A."/>
            <person name="Henrissat B."/>
            <person name="Wiebenga A."/>
            <person name="De Vries R.P."/>
            <person name="Grigoriev I.V."/>
            <person name="Mortensen U.H."/>
            <person name="Andersen M.R."/>
            <person name="Baker S.E."/>
        </authorList>
    </citation>
    <scope>NUCLEOTIDE SEQUENCE [LARGE SCALE GENOMIC DNA]</scope>
    <source>
        <strain evidence="3 4">JOP 1030-1</strain>
    </source>
</reference>
<protein>
    <submittedName>
        <fullName evidence="3">Purine and uridine phosphorylase</fullName>
    </submittedName>
</protein>
<feature type="compositionally biased region" description="Low complexity" evidence="1">
    <location>
        <begin position="719"/>
        <end position="736"/>
    </location>
</feature>
<feature type="domain" description="Nucleoside phosphorylase" evidence="2">
    <location>
        <begin position="95"/>
        <end position="287"/>
    </location>
</feature>
<feature type="region of interest" description="Disordered" evidence="1">
    <location>
        <begin position="411"/>
        <end position="433"/>
    </location>
</feature>
<dbReference type="Proteomes" id="UP000248349">
    <property type="component" value="Unassembled WGS sequence"/>
</dbReference>
<dbReference type="PANTHER" id="PTHR46082:SF6">
    <property type="entry name" value="AAA+ ATPASE DOMAIN-CONTAINING PROTEIN-RELATED"/>
    <property type="match status" value="1"/>
</dbReference>
<name>A0A318Z636_9EURO</name>
<dbReference type="Gene3D" id="3.40.50.1580">
    <property type="entry name" value="Nucleoside phosphorylase domain"/>
    <property type="match status" value="1"/>
</dbReference>
<evidence type="ECO:0000259" key="2">
    <source>
        <dbReference type="Pfam" id="PF01048"/>
    </source>
</evidence>
<accession>A0A318Z636</accession>
<dbReference type="InterPro" id="IPR035994">
    <property type="entry name" value="Nucleoside_phosphorylase_sf"/>
</dbReference>
<dbReference type="Pfam" id="PF01048">
    <property type="entry name" value="PNP_UDP_1"/>
    <property type="match status" value="1"/>
</dbReference>
<feature type="compositionally biased region" description="Pro residues" evidence="1">
    <location>
        <begin position="587"/>
        <end position="600"/>
    </location>
</feature>
<gene>
    <name evidence="3" type="ORF">BP01DRAFT_376230</name>
</gene>
<feature type="region of interest" description="Disordered" evidence="1">
    <location>
        <begin position="633"/>
        <end position="736"/>
    </location>
</feature>
<evidence type="ECO:0000256" key="1">
    <source>
        <dbReference type="SAM" id="MobiDB-lite"/>
    </source>
</evidence>
<dbReference type="InterPro" id="IPR000845">
    <property type="entry name" value="Nucleoside_phosphorylase_d"/>
</dbReference>
<dbReference type="InterPro" id="IPR053137">
    <property type="entry name" value="NLR-like"/>
</dbReference>
<evidence type="ECO:0000313" key="3">
    <source>
        <dbReference type="EMBL" id="PYH42576.1"/>
    </source>
</evidence>
<organism evidence="3 4">
    <name type="scientific">Aspergillus saccharolyticus JOP 1030-1</name>
    <dbReference type="NCBI Taxonomy" id="1450539"/>
    <lineage>
        <taxon>Eukaryota</taxon>
        <taxon>Fungi</taxon>
        <taxon>Dikarya</taxon>
        <taxon>Ascomycota</taxon>
        <taxon>Pezizomycotina</taxon>
        <taxon>Eurotiomycetes</taxon>
        <taxon>Eurotiomycetidae</taxon>
        <taxon>Eurotiales</taxon>
        <taxon>Aspergillaceae</taxon>
        <taxon>Aspergillus</taxon>
        <taxon>Aspergillus subgen. Circumdati</taxon>
    </lineage>
</organism>
<feature type="region of interest" description="Disordered" evidence="1">
    <location>
        <begin position="508"/>
        <end position="607"/>
    </location>
</feature>
<dbReference type="GO" id="GO:0009116">
    <property type="term" value="P:nucleoside metabolic process"/>
    <property type="evidence" value="ECO:0007669"/>
    <property type="project" value="InterPro"/>
</dbReference>